<dbReference type="EMBL" id="UZAH01032109">
    <property type="protein sequence ID" value="VDP19692.1"/>
    <property type="molecule type" value="Genomic_DNA"/>
</dbReference>
<reference evidence="3" key="2">
    <citation type="submission" date="2019-09" db="UniProtKB">
        <authorList>
            <consortium name="WormBaseParasite"/>
        </authorList>
    </citation>
    <scope>IDENTIFICATION</scope>
</reference>
<evidence type="ECO:0000313" key="2">
    <source>
        <dbReference type="Proteomes" id="UP000050761"/>
    </source>
</evidence>
<keyword evidence="2" id="KW-1185">Reference proteome</keyword>
<reference evidence="1 2" key="1">
    <citation type="submission" date="2018-11" db="EMBL/GenBank/DDBJ databases">
        <authorList>
            <consortium name="Pathogen Informatics"/>
        </authorList>
    </citation>
    <scope>NUCLEOTIDE SEQUENCE [LARGE SCALE GENOMIC DNA]</scope>
</reference>
<dbReference type="AlphaFoldDB" id="A0A183GDP8"/>
<dbReference type="Proteomes" id="UP000050761">
    <property type="component" value="Unassembled WGS sequence"/>
</dbReference>
<evidence type="ECO:0000313" key="1">
    <source>
        <dbReference type="EMBL" id="VDP19692.1"/>
    </source>
</evidence>
<protein>
    <submittedName>
        <fullName evidence="3">Methyltransf_11 domain-containing protein</fullName>
    </submittedName>
</protein>
<gene>
    <name evidence="1" type="ORF">HPBE_LOCUS20388</name>
</gene>
<dbReference type="WBParaSite" id="HPBE_0002038901-mRNA-1">
    <property type="protein sequence ID" value="HPBE_0002038901-mRNA-1"/>
    <property type="gene ID" value="HPBE_0002038901"/>
</dbReference>
<organism evidence="2 3">
    <name type="scientific">Heligmosomoides polygyrus</name>
    <name type="common">Parasitic roundworm</name>
    <dbReference type="NCBI Taxonomy" id="6339"/>
    <lineage>
        <taxon>Eukaryota</taxon>
        <taxon>Metazoa</taxon>
        <taxon>Ecdysozoa</taxon>
        <taxon>Nematoda</taxon>
        <taxon>Chromadorea</taxon>
        <taxon>Rhabditida</taxon>
        <taxon>Rhabditina</taxon>
        <taxon>Rhabditomorpha</taxon>
        <taxon>Strongyloidea</taxon>
        <taxon>Heligmosomidae</taxon>
        <taxon>Heligmosomoides</taxon>
    </lineage>
</organism>
<sequence>MAEHNPGEFTIFYQIVKSETEKGIVDERVLPKYAWDHFPFDVVVVNAVEFFEVHGTPIPQDVCGFLENLETGHVNMTVKERANARSVLSALRVRPGSELDIYQNHKTTDGEPFLRHDQLTSFKTICYCNAEAWTMASILWQHLESSDHVTIDAEAWYFCYLEWLEQTLEKVDRSAALPTGGARRIRASGWDEWHDYRGRHRDIFVNFIVENSV</sequence>
<accession>A0A183GDP8</accession>
<accession>A0A3P8AZH0</accession>
<name>A0A183GDP8_HELPZ</name>
<proteinExistence type="predicted"/>
<evidence type="ECO:0000313" key="3">
    <source>
        <dbReference type="WBParaSite" id="HPBE_0002038901-mRNA-1"/>
    </source>
</evidence>